<dbReference type="SUPFAM" id="SSF52058">
    <property type="entry name" value="L domain-like"/>
    <property type="match status" value="1"/>
</dbReference>
<accession>A0AAV1IA45</accession>
<dbReference type="Pfam" id="PF12937">
    <property type="entry name" value="F-box-like"/>
    <property type="match status" value="1"/>
</dbReference>
<sequence>MLKERAHSPHEQTSPGNVEEPCSSSLASVVTHLATNMSVDSVADELALMEVESQSFRNATSHHRVASIQSLPTNVLVRIFSWACPSPYDRRLLFGLSMVCKRFAAVLRQPNDLWSVMMLSLPRLQEGPRLASFVAWALPRAAGVRELTVRFTNHHQAMKFQVLVGLFGVSLRTLGMSPGCHGAVPLQQPTLNLIGYCTGLETLELTSDAVMTRDLNPLSLLQSLQSLQVTSFNDPVTYAIHPAILTLTSLRELSLRALGLELIQDGISKLQNLEVLEIVGASSLRIGPGIGQLPNLMSMEFNSCELNQNGACVQQGQTWCPSLAGLESLTSLTFLSPRKFGLVIPAPVAELRELRRLKLLRIASKQFAPLLLPPGFAGLAATLSELVLESADWPAIPQAVFHLTRLRLLAVRASGLRKLTPEIAAFTALRRLDVSRSRDLEVQEDIPWSAMTSLKSLDLSECRHLRVTAGLTGLAELPQLKIISLHGCTAATQASDTALNKLLKVLKAHKPARVKVIILRKDVDYTLHELHDLDNMDLS</sequence>
<dbReference type="EMBL" id="CAUYUE010000007">
    <property type="protein sequence ID" value="CAK0782809.1"/>
    <property type="molecule type" value="Genomic_DNA"/>
</dbReference>
<keyword evidence="5" id="KW-1185">Reference proteome</keyword>
<evidence type="ECO:0000313" key="5">
    <source>
        <dbReference type="Proteomes" id="UP001314263"/>
    </source>
</evidence>
<evidence type="ECO:0000256" key="2">
    <source>
        <dbReference type="SAM" id="MobiDB-lite"/>
    </source>
</evidence>
<feature type="domain" description="F-box" evidence="3">
    <location>
        <begin position="65"/>
        <end position="117"/>
    </location>
</feature>
<comment type="subcellular location">
    <subcellularLocation>
        <location evidence="1">Cytoplasm</location>
        <location evidence="1">Cytoskeleton</location>
        <location evidence="1">Cilium axoneme</location>
    </subcellularLocation>
</comment>
<comment type="caution">
    <text evidence="4">The sequence shown here is derived from an EMBL/GenBank/DDBJ whole genome shotgun (WGS) entry which is preliminary data.</text>
</comment>
<dbReference type="AlphaFoldDB" id="A0AAV1IA45"/>
<feature type="compositionally biased region" description="Basic and acidic residues" evidence="2">
    <location>
        <begin position="1"/>
        <end position="10"/>
    </location>
</feature>
<dbReference type="Gene3D" id="3.80.10.10">
    <property type="entry name" value="Ribonuclease Inhibitor"/>
    <property type="match status" value="1"/>
</dbReference>
<organism evidence="4 5">
    <name type="scientific">Coccomyxa viridis</name>
    <dbReference type="NCBI Taxonomy" id="1274662"/>
    <lineage>
        <taxon>Eukaryota</taxon>
        <taxon>Viridiplantae</taxon>
        <taxon>Chlorophyta</taxon>
        <taxon>core chlorophytes</taxon>
        <taxon>Trebouxiophyceae</taxon>
        <taxon>Trebouxiophyceae incertae sedis</taxon>
        <taxon>Coccomyxaceae</taxon>
        <taxon>Coccomyxa</taxon>
    </lineage>
</organism>
<feature type="region of interest" description="Disordered" evidence="2">
    <location>
        <begin position="1"/>
        <end position="22"/>
    </location>
</feature>
<evidence type="ECO:0000259" key="3">
    <source>
        <dbReference type="PROSITE" id="PS50181"/>
    </source>
</evidence>
<feature type="compositionally biased region" description="Polar residues" evidence="2">
    <location>
        <begin position="11"/>
        <end position="22"/>
    </location>
</feature>
<proteinExistence type="predicted"/>
<dbReference type="Proteomes" id="UP001314263">
    <property type="component" value="Unassembled WGS sequence"/>
</dbReference>
<protein>
    <recommendedName>
        <fullName evidence="3">F-box domain-containing protein</fullName>
    </recommendedName>
</protein>
<dbReference type="SUPFAM" id="SSF81383">
    <property type="entry name" value="F-box domain"/>
    <property type="match status" value="1"/>
</dbReference>
<dbReference type="PANTHER" id="PTHR16083">
    <property type="entry name" value="LEUCINE RICH REPEAT CONTAINING PROTEIN"/>
    <property type="match status" value="1"/>
</dbReference>
<dbReference type="InterPro" id="IPR032675">
    <property type="entry name" value="LRR_dom_sf"/>
</dbReference>
<dbReference type="PROSITE" id="PS50181">
    <property type="entry name" value="FBOX"/>
    <property type="match status" value="1"/>
</dbReference>
<evidence type="ECO:0000313" key="4">
    <source>
        <dbReference type="EMBL" id="CAK0782809.1"/>
    </source>
</evidence>
<dbReference type="InterPro" id="IPR036047">
    <property type="entry name" value="F-box-like_dom_sf"/>
</dbReference>
<dbReference type="InterPro" id="IPR001810">
    <property type="entry name" value="F-box_dom"/>
</dbReference>
<dbReference type="GO" id="GO:0005930">
    <property type="term" value="C:axoneme"/>
    <property type="evidence" value="ECO:0007669"/>
    <property type="project" value="UniProtKB-SubCell"/>
</dbReference>
<evidence type="ECO:0000256" key="1">
    <source>
        <dbReference type="ARBA" id="ARBA00004430"/>
    </source>
</evidence>
<name>A0AAV1IA45_9CHLO</name>
<gene>
    <name evidence="4" type="ORF">CVIRNUC_006004</name>
</gene>
<reference evidence="4 5" key="1">
    <citation type="submission" date="2023-10" db="EMBL/GenBank/DDBJ databases">
        <authorList>
            <person name="Maclean D."/>
            <person name="Macfadyen A."/>
        </authorList>
    </citation>
    <scope>NUCLEOTIDE SEQUENCE [LARGE SCALE GENOMIC DNA]</scope>
</reference>